<evidence type="ECO:0000256" key="4">
    <source>
        <dbReference type="ARBA" id="ARBA00022475"/>
    </source>
</evidence>
<keyword evidence="3 11" id="KW-0813">Transport</keyword>
<evidence type="ECO:0000256" key="7">
    <source>
        <dbReference type="ARBA" id="ARBA00022847"/>
    </source>
</evidence>
<feature type="transmembrane region" description="Helical" evidence="11">
    <location>
        <begin position="514"/>
        <end position="534"/>
    </location>
</feature>
<feature type="transmembrane region" description="Helical" evidence="11">
    <location>
        <begin position="134"/>
        <end position="157"/>
    </location>
</feature>
<comment type="catalytic activity">
    <reaction evidence="10">
        <text>phosphate(in) + H(+)(in) = phosphate(out) + H(+)(out)</text>
        <dbReference type="Rhea" id="RHEA:29939"/>
        <dbReference type="ChEBI" id="CHEBI:15378"/>
        <dbReference type="ChEBI" id="CHEBI:43474"/>
    </reaction>
</comment>
<keyword evidence="7" id="KW-0769">Symport</keyword>
<gene>
    <name evidence="13" type="ORF">TS85_06860</name>
</gene>
<feature type="region of interest" description="Disordered" evidence="12">
    <location>
        <begin position="1"/>
        <end position="20"/>
    </location>
</feature>
<dbReference type="RefSeq" id="WP_044331242.1">
    <property type="nucleotide sequence ID" value="NZ_CP010836.1"/>
</dbReference>
<proteinExistence type="inferred from homology"/>
<dbReference type="GO" id="GO:0005886">
    <property type="term" value="C:plasma membrane"/>
    <property type="evidence" value="ECO:0007669"/>
    <property type="project" value="UniProtKB-SubCell"/>
</dbReference>
<keyword evidence="8 11" id="KW-1133">Transmembrane helix</keyword>
<dbReference type="GO" id="GO:0015293">
    <property type="term" value="F:symporter activity"/>
    <property type="evidence" value="ECO:0007669"/>
    <property type="project" value="UniProtKB-KW"/>
</dbReference>
<dbReference type="AlphaFoldDB" id="A0A7U4J7A2"/>
<dbReference type="Pfam" id="PF01384">
    <property type="entry name" value="PHO4"/>
    <property type="match status" value="1"/>
</dbReference>
<evidence type="ECO:0000256" key="3">
    <source>
        <dbReference type="ARBA" id="ARBA00022448"/>
    </source>
</evidence>
<reference evidence="13 14" key="2">
    <citation type="submission" date="2015-02" db="EMBL/GenBank/DDBJ databases">
        <title>The complete genome of Sphingomonas hengshuiensis sp. WHSC-8 isolated from soil of Hengshui Lake.</title>
        <authorList>
            <person name="Wei S."/>
            <person name="Guo J."/>
            <person name="Su C."/>
            <person name="Wu R."/>
            <person name="Zhang Z."/>
            <person name="Liang K."/>
            <person name="Li H."/>
            <person name="Wang T."/>
            <person name="Liu H."/>
            <person name="Zhang C."/>
            <person name="Li Z."/>
            <person name="Wang Q."/>
            <person name="Meng J."/>
        </authorList>
    </citation>
    <scope>NUCLEOTIDE SEQUENCE [LARGE SCALE GENOMIC DNA]</scope>
    <source>
        <strain evidence="13 14">WHSC-8</strain>
    </source>
</reference>
<keyword evidence="14" id="KW-1185">Reference proteome</keyword>
<dbReference type="KEGG" id="sphi:TS85_06860"/>
<evidence type="ECO:0000256" key="2">
    <source>
        <dbReference type="ARBA" id="ARBA00005342"/>
    </source>
</evidence>
<dbReference type="Proteomes" id="UP000032300">
    <property type="component" value="Chromosome"/>
</dbReference>
<feature type="transmembrane region" description="Helical" evidence="11">
    <location>
        <begin position="103"/>
        <end position="127"/>
    </location>
</feature>
<keyword evidence="6 11" id="KW-0812">Transmembrane</keyword>
<feature type="transmembrane region" description="Helical" evidence="11">
    <location>
        <begin position="211"/>
        <end position="232"/>
    </location>
</feature>
<evidence type="ECO:0000256" key="9">
    <source>
        <dbReference type="ARBA" id="ARBA00023136"/>
    </source>
</evidence>
<dbReference type="GO" id="GO:0005315">
    <property type="term" value="F:phosphate transmembrane transporter activity"/>
    <property type="evidence" value="ECO:0007669"/>
    <property type="project" value="InterPro"/>
</dbReference>
<organism evidence="13 14">
    <name type="scientific">Sphingomonas hengshuiensis</name>
    <dbReference type="NCBI Taxonomy" id="1609977"/>
    <lineage>
        <taxon>Bacteria</taxon>
        <taxon>Pseudomonadati</taxon>
        <taxon>Pseudomonadota</taxon>
        <taxon>Alphaproteobacteria</taxon>
        <taxon>Sphingomonadales</taxon>
        <taxon>Sphingomonadaceae</taxon>
        <taxon>Sphingomonas</taxon>
    </lineage>
</organism>
<evidence type="ECO:0000256" key="1">
    <source>
        <dbReference type="ARBA" id="ARBA00004651"/>
    </source>
</evidence>
<evidence type="ECO:0000256" key="11">
    <source>
        <dbReference type="RuleBase" id="RU363058"/>
    </source>
</evidence>
<dbReference type="InterPro" id="IPR001204">
    <property type="entry name" value="Phos_transporter"/>
</dbReference>
<name>A0A7U4J7A2_9SPHN</name>
<evidence type="ECO:0000256" key="10">
    <source>
        <dbReference type="ARBA" id="ARBA00047348"/>
    </source>
</evidence>
<evidence type="ECO:0000256" key="8">
    <source>
        <dbReference type="ARBA" id="ARBA00022989"/>
    </source>
</evidence>
<evidence type="ECO:0000313" key="14">
    <source>
        <dbReference type="Proteomes" id="UP000032300"/>
    </source>
</evidence>
<comment type="similarity">
    <text evidence="2">Belongs to the inorganic phosphate transporter (PiT) (TC 2.A.20) family. Pit subfamily.</text>
</comment>
<accession>A0A7U4J7A2</accession>
<keyword evidence="4" id="KW-1003">Cell membrane</keyword>
<keyword evidence="5 11" id="KW-0592">Phosphate transport</keyword>
<evidence type="ECO:0000256" key="12">
    <source>
        <dbReference type="SAM" id="MobiDB-lite"/>
    </source>
</evidence>
<dbReference type="PANTHER" id="PTHR11101:SF65">
    <property type="entry name" value="LOW-AFFINITY INORGANIC PHOSPHATE TRANSPORTER PITA-RELATED"/>
    <property type="match status" value="1"/>
</dbReference>
<sequence>MATLALDQAPQADTPRGPRFDYRTPPLAKALFAAILLGGLAFAGWSVLTDTRGVGEELAIGAFAFLVLALVIALGFEFVNGFHDTANAVATVIYTNAMPANFAVIWSGFFNFLGVMVSSGAVAYSIITLLPVDLILNVGSTGGFAMIFALLLAAVLWNLGTWYFGLPNSSSHTLIGSVLGVGLANQLIMAGSRGGTAGVDWAQVQKVMTGLWMAPLIGFGAALLLLLTMRMVIRKPELYSPPKGDTPPPRGIRALLIFTCTAVSFSHGSNDGQKGMGLIMLILIGCAPTAYALNRTAPASATPAFIQTANVATAAFDAKGGPDMTPEAARVTLTDALQHRKADTPEVFGALESLSKDLSARVAGYGSLGAVPAEATSNVRNDMYLVLDTTKLAAKQPGVFTEAEGAAIKDYQSKLEAGTRFIPLWVKIVVAIALGLGTMIGWKRIVVTVGERIGKTHMTYGMGATAELVAAGTILAADRFGLPVSTTHILSSGVAGASVASGAGLQSRTIMQLAAAWLLTLPAAMALSGGLYWLMLNAVKMFGL</sequence>
<keyword evidence="9 11" id="KW-0472">Membrane</keyword>
<feature type="transmembrane region" description="Helical" evidence="11">
    <location>
        <begin position="60"/>
        <end position="83"/>
    </location>
</feature>
<dbReference type="GO" id="GO:0035435">
    <property type="term" value="P:phosphate ion transmembrane transport"/>
    <property type="evidence" value="ECO:0007669"/>
    <property type="project" value="TreeGrafter"/>
</dbReference>
<comment type="subcellular location">
    <subcellularLocation>
        <location evidence="1">Cell membrane</location>
        <topology evidence="1">Multi-pass membrane protein</topology>
    </subcellularLocation>
    <subcellularLocation>
        <location evidence="11">Membrane</location>
        <topology evidence="11">Multi-pass membrane protein</topology>
    </subcellularLocation>
</comment>
<feature type="transmembrane region" description="Helical" evidence="11">
    <location>
        <begin position="27"/>
        <end position="48"/>
    </location>
</feature>
<dbReference type="OrthoDB" id="9779554at2"/>
<dbReference type="EMBL" id="CP010836">
    <property type="protein sequence ID" value="AJP71561.1"/>
    <property type="molecule type" value="Genomic_DNA"/>
</dbReference>
<evidence type="ECO:0000313" key="13">
    <source>
        <dbReference type="EMBL" id="AJP71561.1"/>
    </source>
</evidence>
<protein>
    <recommendedName>
        <fullName evidence="11">Phosphate transporter</fullName>
    </recommendedName>
</protein>
<dbReference type="PANTHER" id="PTHR11101">
    <property type="entry name" value="PHOSPHATE TRANSPORTER"/>
    <property type="match status" value="1"/>
</dbReference>
<reference evidence="13 14" key="1">
    <citation type="journal article" date="2015" name="Int. J. Syst. Evol. Microbiol.">
        <title>Sphingomonas hengshuiensis sp. nov., isolated from lake wetland.</title>
        <authorList>
            <person name="Wei S."/>
            <person name="Wang T."/>
            <person name="Liu H."/>
            <person name="Zhang C."/>
            <person name="Guo J."/>
            <person name="Wang Q."/>
            <person name="Liang K."/>
            <person name="Zhang Z."/>
        </authorList>
    </citation>
    <scope>NUCLEOTIDE SEQUENCE [LARGE SCALE GENOMIC DNA]</scope>
    <source>
        <strain evidence="13 14">WHSC-8</strain>
    </source>
</reference>
<evidence type="ECO:0000256" key="5">
    <source>
        <dbReference type="ARBA" id="ARBA00022592"/>
    </source>
</evidence>
<feature type="transmembrane region" description="Helical" evidence="11">
    <location>
        <begin position="424"/>
        <end position="442"/>
    </location>
</feature>
<evidence type="ECO:0000256" key="6">
    <source>
        <dbReference type="ARBA" id="ARBA00022692"/>
    </source>
</evidence>